<keyword evidence="6 7" id="KW-0472">Membrane</keyword>
<accession>A0A0F9X0A4</accession>
<comment type="subcellular location">
    <subcellularLocation>
        <location evidence="1">Cell membrane</location>
        <topology evidence="1">Multi-pass membrane protein</topology>
    </subcellularLocation>
</comment>
<evidence type="ECO:0000313" key="8">
    <source>
        <dbReference type="EMBL" id="KKN92246.1"/>
    </source>
</evidence>
<dbReference type="AlphaFoldDB" id="A0A0F9X0A4"/>
<comment type="caution">
    <text evidence="8">The sequence shown here is derived from an EMBL/GenBank/DDBJ whole genome shotgun (WGS) entry which is preliminary data.</text>
</comment>
<feature type="transmembrane region" description="Helical" evidence="7">
    <location>
        <begin position="139"/>
        <end position="167"/>
    </location>
</feature>
<feature type="transmembrane region" description="Helical" evidence="7">
    <location>
        <begin position="71"/>
        <end position="93"/>
    </location>
</feature>
<proteinExistence type="predicted"/>
<reference evidence="8" key="1">
    <citation type="journal article" date="2015" name="Nature">
        <title>Complex archaea that bridge the gap between prokaryotes and eukaryotes.</title>
        <authorList>
            <person name="Spang A."/>
            <person name="Saw J.H."/>
            <person name="Jorgensen S.L."/>
            <person name="Zaremba-Niedzwiedzka K."/>
            <person name="Martijn J."/>
            <person name="Lind A.E."/>
            <person name="van Eijk R."/>
            <person name="Schleper C."/>
            <person name="Guy L."/>
            <person name="Ettema T.J."/>
        </authorList>
    </citation>
    <scope>NUCLEOTIDE SEQUENCE</scope>
</reference>
<sequence>MSFAQSVLAPWALLLTTLLSLCVMVWALWRQPWQALLDDTELQHRWLGATLAVVLMWQLRAQAVDWLTLHLVFTVLMTLIFKVPLALISNVVINVAMVMIGRNEWMLLGANVLVTGVVPATIIGVVWRLVDRRLPDNLMVFLFACGFFGAALATLGGGLTAVLLIIVAGTDPDAIFLAQEYARFLPLLMPSEAFITGMLLSILLVYHPDWVATFNDHRYIDTQ</sequence>
<evidence type="ECO:0000256" key="4">
    <source>
        <dbReference type="ARBA" id="ARBA00022692"/>
    </source>
</evidence>
<evidence type="ECO:0000256" key="3">
    <source>
        <dbReference type="ARBA" id="ARBA00022475"/>
    </source>
</evidence>
<feature type="transmembrane region" description="Helical" evidence="7">
    <location>
        <begin position="187"/>
        <end position="206"/>
    </location>
</feature>
<organism evidence="8">
    <name type="scientific">marine sediment metagenome</name>
    <dbReference type="NCBI Taxonomy" id="412755"/>
    <lineage>
        <taxon>unclassified sequences</taxon>
        <taxon>metagenomes</taxon>
        <taxon>ecological metagenomes</taxon>
    </lineage>
</organism>
<keyword evidence="5 7" id="KW-1133">Transmembrane helix</keyword>
<keyword evidence="4 7" id="KW-0812">Transmembrane</keyword>
<dbReference type="Pfam" id="PF01891">
    <property type="entry name" value="CbiM"/>
    <property type="match status" value="1"/>
</dbReference>
<dbReference type="Gene3D" id="1.10.1760.20">
    <property type="match status" value="1"/>
</dbReference>
<evidence type="ECO:0000256" key="7">
    <source>
        <dbReference type="SAM" id="Phobius"/>
    </source>
</evidence>
<evidence type="ECO:0000256" key="2">
    <source>
        <dbReference type="ARBA" id="ARBA00022448"/>
    </source>
</evidence>
<gene>
    <name evidence="8" type="ORF">LCGC14_0210600</name>
</gene>
<dbReference type="GO" id="GO:0005886">
    <property type="term" value="C:plasma membrane"/>
    <property type="evidence" value="ECO:0007669"/>
    <property type="project" value="UniProtKB-SubCell"/>
</dbReference>
<keyword evidence="3" id="KW-1003">Cell membrane</keyword>
<evidence type="ECO:0000256" key="6">
    <source>
        <dbReference type="ARBA" id="ARBA00023136"/>
    </source>
</evidence>
<keyword evidence="2" id="KW-0813">Transport</keyword>
<dbReference type="InterPro" id="IPR002751">
    <property type="entry name" value="CbiM/NikMN"/>
</dbReference>
<name>A0A0F9X0A4_9ZZZZ</name>
<dbReference type="EMBL" id="LAZR01000096">
    <property type="protein sequence ID" value="KKN92246.1"/>
    <property type="molecule type" value="Genomic_DNA"/>
</dbReference>
<evidence type="ECO:0000256" key="5">
    <source>
        <dbReference type="ARBA" id="ARBA00022989"/>
    </source>
</evidence>
<evidence type="ECO:0000256" key="1">
    <source>
        <dbReference type="ARBA" id="ARBA00004651"/>
    </source>
</evidence>
<dbReference type="GO" id="GO:0000041">
    <property type="term" value="P:transition metal ion transport"/>
    <property type="evidence" value="ECO:0007669"/>
    <property type="project" value="InterPro"/>
</dbReference>
<protein>
    <submittedName>
        <fullName evidence="8">Uncharacterized protein</fullName>
    </submittedName>
</protein>
<feature type="transmembrane region" description="Helical" evidence="7">
    <location>
        <begin position="105"/>
        <end position="127"/>
    </location>
</feature>